<proteinExistence type="inferred from homology"/>
<name>A0A336MMP2_CULSO</name>
<dbReference type="EMBL" id="UFQS01000793">
    <property type="protein sequence ID" value="SSX06924.1"/>
    <property type="molecule type" value="Genomic_DNA"/>
</dbReference>
<dbReference type="PANTHER" id="PTHR45640">
    <property type="entry name" value="HEAT SHOCK PROTEIN HSP-12.2-RELATED"/>
    <property type="match status" value="1"/>
</dbReference>
<dbReference type="Pfam" id="PF00011">
    <property type="entry name" value="HSP20"/>
    <property type="match status" value="1"/>
</dbReference>
<gene>
    <name evidence="6" type="primary">CSON014343</name>
    <name evidence="7" type="synonym">CSON011881</name>
</gene>
<dbReference type="PANTHER" id="PTHR45640:SF13">
    <property type="entry name" value="HEAT SHOCK PROTEIN 22-RELATED"/>
    <property type="match status" value="1"/>
</dbReference>
<dbReference type="PROSITE" id="PS01031">
    <property type="entry name" value="SHSP"/>
    <property type="match status" value="1"/>
</dbReference>
<dbReference type="InterPro" id="IPR001436">
    <property type="entry name" value="Alpha-crystallin/sHSP_animal"/>
</dbReference>
<dbReference type="VEuPathDB" id="VectorBase:CSON011881"/>
<evidence type="ECO:0000313" key="7">
    <source>
        <dbReference type="EMBL" id="SSX35987.1"/>
    </source>
</evidence>
<dbReference type="GO" id="GO:0009408">
    <property type="term" value="P:response to heat"/>
    <property type="evidence" value="ECO:0007669"/>
    <property type="project" value="TreeGrafter"/>
</dbReference>
<dbReference type="GO" id="GO:0005634">
    <property type="term" value="C:nucleus"/>
    <property type="evidence" value="ECO:0007669"/>
    <property type="project" value="TreeGrafter"/>
</dbReference>
<evidence type="ECO:0000313" key="6">
    <source>
        <dbReference type="EMBL" id="SSX27268.1"/>
    </source>
</evidence>
<evidence type="ECO:0000256" key="1">
    <source>
        <dbReference type="ARBA" id="ARBA00023016"/>
    </source>
</evidence>
<dbReference type="AlphaFoldDB" id="A0A336MMP2"/>
<evidence type="ECO:0000256" key="3">
    <source>
        <dbReference type="RuleBase" id="RU003616"/>
    </source>
</evidence>
<reference evidence="6" key="2">
    <citation type="submission" date="2018-07" db="EMBL/GenBank/DDBJ databases">
        <authorList>
            <person name="Quirk P.G."/>
            <person name="Krulwich T.A."/>
        </authorList>
    </citation>
    <scope>NUCLEOTIDE SEQUENCE</scope>
</reference>
<accession>A0A336MMP2</accession>
<feature type="domain" description="SHSP" evidence="4">
    <location>
        <begin position="42"/>
        <end position="156"/>
    </location>
</feature>
<evidence type="ECO:0000256" key="2">
    <source>
        <dbReference type="PROSITE-ProRule" id="PRU00285"/>
    </source>
</evidence>
<comment type="similarity">
    <text evidence="2 3">Belongs to the small heat shock protein (HSP20) family.</text>
</comment>
<dbReference type="EMBL" id="UFQT01000793">
    <property type="protein sequence ID" value="SSX27268.1"/>
    <property type="molecule type" value="Genomic_DNA"/>
</dbReference>
<sequence length="167" mass="19401">MTFVPHLHATPMLFRDSSFDRDYLPDSYHHFGLGTHPHYRRSFSLPSNRKHDPVPVITDNGYEVHMDVYDFAPKELTVKTYEAPRTIVVEGKHEERKEFKGKDESDIERHFVRKFTVPEEIDFHSLNVSLSSDGILTVRGQKKSDLNERILPILQTGPAKLNVKHHI</sequence>
<dbReference type="GO" id="GO:0042026">
    <property type="term" value="P:protein refolding"/>
    <property type="evidence" value="ECO:0007669"/>
    <property type="project" value="TreeGrafter"/>
</dbReference>
<reference evidence="5" key="1">
    <citation type="submission" date="2018-04" db="EMBL/GenBank/DDBJ databases">
        <authorList>
            <person name="Go L.Y."/>
            <person name="Mitchell J.A."/>
        </authorList>
    </citation>
    <scope>NUCLEOTIDE SEQUENCE</scope>
    <source>
        <tissue evidence="5">Whole organism</tissue>
    </source>
</reference>
<organism evidence="6">
    <name type="scientific">Culicoides sonorensis</name>
    <name type="common">Biting midge</name>
    <dbReference type="NCBI Taxonomy" id="179676"/>
    <lineage>
        <taxon>Eukaryota</taxon>
        <taxon>Metazoa</taxon>
        <taxon>Ecdysozoa</taxon>
        <taxon>Arthropoda</taxon>
        <taxon>Hexapoda</taxon>
        <taxon>Insecta</taxon>
        <taxon>Pterygota</taxon>
        <taxon>Neoptera</taxon>
        <taxon>Endopterygota</taxon>
        <taxon>Diptera</taxon>
        <taxon>Nematocera</taxon>
        <taxon>Chironomoidea</taxon>
        <taxon>Ceratopogonidae</taxon>
        <taxon>Ceratopogoninae</taxon>
        <taxon>Culicoides</taxon>
        <taxon>Monoculicoides</taxon>
    </lineage>
</organism>
<protein>
    <submittedName>
        <fullName evidence="7">CSON011881 protein</fullName>
    </submittedName>
    <submittedName>
        <fullName evidence="6">CSON014343 protein</fullName>
    </submittedName>
</protein>
<evidence type="ECO:0000313" key="5">
    <source>
        <dbReference type="EMBL" id="SSX06924.1"/>
    </source>
</evidence>
<keyword evidence="1" id="KW-0346">Stress response</keyword>
<dbReference type="InterPro" id="IPR008978">
    <property type="entry name" value="HSP20-like_chaperone"/>
</dbReference>
<dbReference type="CDD" id="cd06526">
    <property type="entry name" value="metazoan_ACD"/>
    <property type="match status" value="1"/>
</dbReference>
<dbReference type="EMBL" id="UFQT01005370">
    <property type="protein sequence ID" value="SSX35987.1"/>
    <property type="molecule type" value="Genomic_DNA"/>
</dbReference>
<dbReference type="VEuPathDB" id="VectorBase:CSON014343"/>
<dbReference type="GO" id="GO:0051082">
    <property type="term" value="F:unfolded protein binding"/>
    <property type="evidence" value="ECO:0007669"/>
    <property type="project" value="TreeGrafter"/>
</dbReference>
<dbReference type="Gene3D" id="2.60.40.790">
    <property type="match status" value="1"/>
</dbReference>
<dbReference type="GO" id="GO:0005737">
    <property type="term" value="C:cytoplasm"/>
    <property type="evidence" value="ECO:0007669"/>
    <property type="project" value="TreeGrafter"/>
</dbReference>
<evidence type="ECO:0000259" key="4">
    <source>
        <dbReference type="PROSITE" id="PS01031"/>
    </source>
</evidence>
<dbReference type="InterPro" id="IPR002068">
    <property type="entry name" value="A-crystallin/Hsp20_dom"/>
</dbReference>
<dbReference type="SUPFAM" id="SSF49764">
    <property type="entry name" value="HSP20-like chaperones"/>
    <property type="match status" value="1"/>
</dbReference>